<dbReference type="RefSeq" id="WP_109018963.1">
    <property type="nucleotide sequence ID" value="NZ_AP025028.1"/>
</dbReference>
<feature type="transmembrane region" description="Helical" evidence="1">
    <location>
        <begin position="410"/>
        <end position="429"/>
    </location>
</feature>
<feature type="transmembrane region" description="Helical" evidence="1">
    <location>
        <begin position="386"/>
        <end position="404"/>
    </location>
</feature>
<dbReference type="InterPro" id="IPR010364">
    <property type="entry name" value="Uncharacterised_IM_CreD"/>
</dbReference>
<feature type="transmembrane region" description="Helical" evidence="1">
    <location>
        <begin position="12"/>
        <end position="33"/>
    </location>
</feature>
<evidence type="ECO:0000313" key="3">
    <source>
        <dbReference type="Proteomes" id="UP000245263"/>
    </source>
</evidence>
<feature type="transmembrane region" description="Helical" evidence="1">
    <location>
        <begin position="334"/>
        <end position="351"/>
    </location>
</feature>
<feature type="transmembrane region" description="Helical" evidence="1">
    <location>
        <begin position="357"/>
        <end position="377"/>
    </location>
</feature>
<keyword evidence="1" id="KW-0812">Transmembrane</keyword>
<dbReference type="PANTHER" id="PTHR30092:SF0">
    <property type="entry name" value="INNER MEMBRANE PROTEIN CRED"/>
    <property type="match status" value="1"/>
</dbReference>
<protein>
    <submittedName>
        <fullName evidence="2">Cell envelope integrity protein CreD</fullName>
    </submittedName>
</protein>
<keyword evidence="1" id="KW-0472">Membrane</keyword>
<dbReference type="Pfam" id="PF06123">
    <property type="entry name" value="CreD"/>
    <property type="match status" value="1"/>
</dbReference>
<evidence type="ECO:0000313" key="2">
    <source>
        <dbReference type="EMBL" id="BDA78543.1"/>
    </source>
</evidence>
<dbReference type="NCBIfam" id="NF008712">
    <property type="entry name" value="PRK11715.1-1"/>
    <property type="match status" value="1"/>
</dbReference>
<gene>
    <name evidence="2" type="primary">creD</name>
    <name evidence="2" type="ORF">LPTSP3_g14730</name>
</gene>
<keyword evidence="3" id="KW-1185">Reference proteome</keyword>
<feature type="transmembrane region" description="Helical" evidence="1">
    <location>
        <begin position="306"/>
        <end position="327"/>
    </location>
</feature>
<evidence type="ECO:0000256" key="1">
    <source>
        <dbReference type="SAM" id="Phobius"/>
    </source>
</evidence>
<sequence>MIKIQNSVNLRLVILGLMAIGFLIPLGLVGSLIEDRHRSSEEAVTEISSKWGGNQVIAGPFLVIPYNVRIPKSSSDGSKKTEWDYETHYTYFLPEEIRITGDLKSEIRKRSIYQAVLYNGEIQVEGKFKLPVETDFPSETSYIYWSDVRLVTSVTDGKGLGKEIRFVWSGKEKNLQPGTESPYFPSGFHTDLNLTEREGSAKFQMHISLKGSESFSIAPIGKENTVQISSDWNDPSFEGNLLPKDRTITESGFNAVWESSYFGRNYPQIIRSMDVNTAELILASANGVKLIIPADHYQKMERSVKYALLILVTSFTLFFLLEVFGGIILHPIQYLLIGSCMVVFYILNLSLSEHLGFALSYSLASLAVSSLIGYYAASVLKNKKKGILSGFFYLCLYSFLYIVLSSEDQALLLGSIAVFVLLAIVMHFTRKVDWYSFGKERLT</sequence>
<dbReference type="EMBL" id="AP025028">
    <property type="protein sequence ID" value="BDA78543.1"/>
    <property type="molecule type" value="Genomic_DNA"/>
</dbReference>
<name>A0ABN6KFV1_9LEPT</name>
<proteinExistence type="predicted"/>
<dbReference type="PIRSF" id="PIRSF004548">
    <property type="entry name" value="CreD"/>
    <property type="match status" value="1"/>
</dbReference>
<reference evidence="2 3" key="1">
    <citation type="submission" date="2021-08" db="EMBL/GenBank/DDBJ databases">
        <title>Complete genome sequence of Leptospira kobayashii strain E30.</title>
        <authorList>
            <person name="Nakao R."/>
            <person name="Nakamura S."/>
            <person name="Masuzawa T."/>
            <person name="Koizumi N."/>
        </authorList>
    </citation>
    <scope>NUCLEOTIDE SEQUENCE [LARGE SCALE GENOMIC DNA]</scope>
    <source>
        <strain evidence="2 3">E30</strain>
    </source>
</reference>
<dbReference type="Proteomes" id="UP000245263">
    <property type="component" value="Chromosome 1"/>
</dbReference>
<accession>A0ABN6KFV1</accession>
<dbReference type="PANTHER" id="PTHR30092">
    <property type="entry name" value="INNER MEMBRANE PROTEIN CRED"/>
    <property type="match status" value="1"/>
</dbReference>
<organism evidence="2 3">
    <name type="scientific">Leptospira kobayashii</name>
    <dbReference type="NCBI Taxonomy" id="1917830"/>
    <lineage>
        <taxon>Bacteria</taxon>
        <taxon>Pseudomonadati</taxon>
        <taxon>Spirochaetota</taxon>
        <taxon>Spirochaetia</taxon>
        <taxon>Leptospirales</taxon>
        <taxon>Leptospiraceae</taxon>
        <taxon>Leptospira</taxon>
    </lineage>
</organism>
<keyword evidence="1" id="KW-1133">Transmembrane helix</keyword>